<evidence type="ECO:0000313" key="1">
    <source>
        <dbReference type="EMBL" id="AIM27142.1"/>
    </source>
</evidence>
<reference evidence="9 10" key="2">
    <citation type="journal article" date="2015" name="Genome Announc.">
        <title>Complete Genome Sequences of Evolved Arsenate-Resistant Metallosphaera sedula Strains.</title>
        <authorList>
            <person name="Ai C."/>
            <person name="McCarthy S."/>
            <person name="Schackwitz W."/>
            <person name="Martin J."/>
            <person name="Lipzen A."/>
            <person name="Blum P."/>
        </authorList>
    </citation>
    <scope>NUCLEOTIDE SEQUENCE [LARGE SCALE GENOMIC DNA]</scope>
    <source>
        <strain evidence="4 10">ARS120-1</strain>
        <strain evidence="5 9">ARS120-2</strain>
        <strain evidence="2 12">ARS50-1</strain>
        <strain evidence="3 11">ARS50-2</strain>
    </source>
</reference>
<sequence length="108" mass="12147">MKIVVNGEEAGTKEKGCALCGATWGGWYEDVDGERLFFCCDVCAREFLNMLNRVKEITGWGKVDELIINGDYYRGRNCEAKSEGKSLSFYVKFGEDAEITTFIIKGNH</sequence>
<organism evidence="1 7">
    <name type="scientific">Metallosphaera sedula</name>
    <dbReference type="NCBI Taxonomy" id="43687"/>
    <lineage>
        <taxon>Archaea</taxon>
        <taxon>Thermoproteota</taxon>
        <taxon>Thermoprotei</taxon>
        <taxon>Sulfolobales</taxon>
        <taxon>Sulfolobaceae</taxon>
        <taxon>Metallosphaera</taxon>
    </lineage>
</organism>
<evidence type="ECO:0000313" key="12">
    <source>
        <dbReference type="Proteomes" id="UP000068832"/>
    </source>
</evidence>
<accession>A0A088E5Z1</accession>
<evidence type="ECO:0000313" key="11">
    <source>
        <dbReference type="Proteomes" id="UP000062475"/>
    </source>
</evidence>
<evidence type="ECO:0000313" key="6">
    <source>
        <dbReference type="EMBL" id="AKV83027.1"/>
    </source>
</evidence>
<dbReference type="EMBL" id="CP012172">
    <property type="protein sequence ID" value="AKV74046.1"/>
    <property type="molecule type" value="Genomic_DNA"/>
</dbReference>
<dbReference type="Proteomes" id="UP000056255">
    <property type="component" value="Chromosome"/>
</dbReference>
<dbReference type="EMBL" id="CP012174">
    <property type="protein sequence ID" value="AKV78537.1"/>
    <property type="molecule type" value="Genomic_DNA"/>
</dbReference>
<dbReference type="OMA" id="ATWGEYY"/>
<reference evidence="6 8" key="3">
    <citation type="submission" date="2015-07" db="EMBL/GenBank/DDBJ databases">
        <title>Physiological, transcriptional responses and genome re-sequencing of acid resistant extremely thermoacidophilic Metallosphaera sedula SARC-M1.</title>
        <authorList>
            <person name="Ai C."/>
            <person name="McCarthy S."/>
            <person name="Eckrich V."/>
            <person name="Rudrappa D."/>
            <person name="Qiu G."/>
            <person name="Blum P."/>
        </authorList>
    </citation>
    <scope>NUCLEOTIDE SEQUENCE [LARGE SCALE GENOMIC DNA]</scope>
    <source>
        <strain evidence="6 8">SARC-M1</strain>
    </source>
</reference>
<dbReference type="AlphaFoldDB" id="A0A088E5Z1"/>
<dbReference type="Proteomes" id="UP000029084">
    <property type="component" value="Chromosome"/>
</dbReference>
<dbReference type="Pfam" id="PF11494">
    <property type="entry name" value="Ta0938"/>
    <property type="match status" value="1"/>
</dbReference>
<dbReference type="EMBL" id="CP012173">
    <property type="protein sequence ID" value="AKV76286.1"/>
    <property type="molecule type" value="Genomic_DNA"/>
</dbReference>
<proteinExistence type="predicted"/>
<evidence type="ECO:0000313" key="9">
    <source>
        <dbReference type="Proteomes" id="UP000061362"/>
    </source>
</evidence>
<dbReference type="RefSeq" id="WP_012020943.1">
    <property type="nucleotide sequence ID" value="NZ_CP008822.1"/>
</dbReference>
<gene>
    <name evidence="1" type="ORF">HA72_0988</name>
    <name evidence="2" type="ORF">MsedA_1001</name>
    <name evidence="3" type="ORF">MsedB_1003</name>
    <name evidence="4" type="ORF">MsedC_1001</name>
    <name evidence="5" type="ORF">MsedD_1002</name>
    <name evidence="6" type="ORF">MsedE_1003</name>
</gene>
<evidence type="ECO:0000313" key="4">
    <source>
        <dbReference type="EMBL" id="AKV78537.1"/>
    </source>
</evidence>
<dbReference type="EMBL" id="CP012176">
    <property type="protein sequence ID" value="AKV83027.1"/>
    <property type="molecule type" value="Genomic_DNA"/>
</dbReference>
<evidence type="ECO:0000313" key="2">
    <source>
        <dbReference type="EMBL" id="AKV74046.1"/>
    </source>
</evidence>
<evidence type="ECO:0008006" key="13">
    <source>
        <dbReference type="Google" id="ProtNLM"/>
    </source>
</evidence>
<dbReference type="InterPro" id="IPR021585">
    <property type="entry name" value="Ta0938"/>
</dbReference>
<evidence type="ECO:0000313" key="7">
    <source>
        <dbReference type="Proteomes" id="UP000029084"/>
    </source>
</evidence>
<dbReference type="EMBL" id="CP008822">
    <property type="protein sequence ID" value="AIM27142.1"/>
    <property type="molecule type" value="Genomic_DNA"/>
</dbReference>
<evidence type="ECO:0000313" key="8">
    <source>
        <dbReference type="Proteomes" id="UP000056255"/>
    </source>
</evidence>
<dbReference type="Proteomes" id="UP000062398">
    <property type="component" value="Chromosome"/>
</dbReference>
<dbReference type="GeneID" id="91755457"/>
<dbReference type="Proteomes" id="UP000061362">
    <property type="component" value="Chromosome"/>
</dbReference>
<dbReference type="PATRIC" id="fig|43687.5.peg.1022"/>
<protein>
    <recommendedName>
        <fullName evidence="13">TRASH domain-containing protein</fullName>
    </recommendedName>
</protein>
<dbReference type="OrthoDB" id="33200at2157"/>
<evidence type="ECO:0000313" key="5">
    <source>
        <dbReference type="EMBL" id="AKV80782.1"/>
    </source>
</evidence>
<evidence type="ECO:0000313" key="3">
    <source>
        <dbReference type="EMBL" id="AKV76286.1"/>
    </source>
</evidence>
<dbReference type="Proteomes" id="UP000068832">
    <property type="component" value="Chromosome"/>
</dbReference>
<evidence type="ECO:0000313" key="10">
    <source>
        <dbReference type="Proteomes" id="UP000062398"/>
    </source>
</evidence>
<name>A0A088E5Z1_9CREN</name>
<reference evidence="1 7" key="1">
    <citation type="journal article" date="2014" name="J. Bacteriol.">
        <title>Role of an Archaeal PitA Transporter in the Copper and Arsenic Resistance of Metallosphaera sedula, an Extreme Thermoacidophile.</title>
        <authorList>
            <person name="McCarthy S."/>
            <person name="Ai C."/>
            <person name="Wheaton G."/>
            <person name="Tevatia R."/>
            <person name="Eckrich V."/>
            <person name="Kelly R."/>
            <person name="Blum P."/>
        </authorList>
    </citation>
    <scope>NUCLEOTIDE SEQUENCE [LARGE SCALE GENOMIC DNA]</scope>
    <source>
        <strain evidence="1 7">CuR1</strain>
    </source>
</reference>
<dbReference type="Proteomes" id="UP000062475">
    <property type="component" value="Chromosome"/>
</dbReference>
<dbReference type="EMBL" id="CP012175">
    <property type="protein sequence ID" value="AKV80782.1"/>
    <property type="molecule type" value="Genomic_DNA"/>
</dbReference>